<dbReference type="PANTHER" id="PTHR30012">
    <property type="entry name" value="GENERAL SECRETION PATHWAY PROTEIN"/>
    <property type="match status" value="1"/>
</dbReference>
<evidence type="ECO:0000256" key="7">
    <source>
        <dbReference type="ARBA" id="ARBA00023136"/>
    </source>
</evidence>
<dbReference type="Proteomes" id="UP000430670">
    <property type="component" value="Unassembled WGS sequence"/>
</dbReference>
<protein>
    <submittedName>
        <fullName evidence="10">Type II secretion system F family protein</fullName>
    </submittedName>
</protein>
<dbReference type="InterPro" id="IPR042094">
    <property type="entry name" value="T2SS_GspF_sf"/>
</dbReference>
<keyword evidence="3" id="KW-1003">Cell membrane</keyword>
<sequence length="402" mass="43963">MPLFQYEVLDKSGTLLSGKMEAEDELAALARLRKMGHSVLEIEEIQKSLWEGIFQSGKKIKIGDLLLFNRQLGAMLDAGIPLTRSLYTLSAQAENPLLSQVLNEVARNVEGGMSFSESLRAYPETFSSMYVDMVRAGEMGGVIEEMLNRLAIQLEKDKSLRDSLKSAMLYPSVILVFSFIIVLALLLFVVPIFQGFLPKNTDFPLPTQIVFSASHSLRSFWYVYIVVLILIPFAFRSFASSESGKKVWERLKFRLPVFGGLLLKATIARFARTLSTLLAGGIPVLQALDAAGPATGSMQVAAAVKEASGSIQEGKSIARPLRESGFFPPMVIDMIAVGEETGQLSSLLNRVAEFYEDEVAILSKGLTAMLEPILVISIGLIVGAIILAVYLPIFTSITQGVK</sequence>
<dbReference type="Pfam" id="PF00482">
    <property type="entry name" value="T2SSF"/>
    <property type="match status" value="2"/>
</dbReference>
<dbReference type="GO" id="GO:0005886">
    <property type="term" value="C:plasma membrane"/>
    <property type="evidence" value="ECO:0007669"/>
    <property type="project" value="UniProtKB-SubCell"/>
</dbReference>
<keyword evidence="4" id="KW-0997">Cell inner membrane</keyword>
<evidence type="ECO:0000256" key="3">
    <source>
        <dbReference type="ARBA" id="ARBA00022475"/>
    </source>
</evidence>
<feature type="transmembrane region" description="Helical" evidence="8">
    <location>
        <begin position="221"/>
        <end position="239"/>
    </location>
</feature>
<comment type="similarity">
    <text evidence="2">Belongs to the GSP F family.</text>
</comment>
<reference evidence="10 11" key="1">
    <citation type="submission" date="2019-11" db="EMBL/GenBank/DDBJ databases">
        <title>Whole-genome sequence of a the green, strictly anaerobic photosynthetic bacterium Heliobacillus mobilis DSM 6151.</title>
        <authorList>
            <person name="Kyndt J.A."/>
            <person name="Meyer T.E."/>
        </authorList>
    </citation>
    <scope>NUCLEOTIDE SEQUENCE [LARGE SCALE GENOMIC DNA]</scope>
    <source>
        <strain evidence="10 11">DSM 6151</strain>
    </source>
</reference>
<feature type="transmembrane region" description="Helical" evidence="8">
    <location>
        <begin position="373"/>
        <end position="393"/>
    </location>
</feature>
<evidence type="ECO:0000256" key="2">
    <source>
        <dbReference type="ARBA" id="ARBA00005745"/>
    </source>
</evidence>
<evidence type="ECO:0000313" key="11">
    <source>
        <dbReference type="Proteomes" id="UP000430670"/>
    </source>
</evidence>
<name>A0A6I3SKG0_HELMO</name>
<feature type="domain" description="Type II secretion system protein GspF" evidence="9">
    <location>
        <begin position="270"/>
        <end position="392"/>
    </location>
</feature>
<dbReference type="EMBL" id="WNKU01000010">
    <property type="protein sequence ID" value="MTV49389.1"/>
    <property type="molecule type" value="Genomic_DNA"/>
</dbReference>
<gene>
    <name evidence="10" type="ORF">GJ688_10405</name>
</gene>
<evidence type="ECO:0000256" key="5">
    <source>
        <dbReference type="ARBA" id="ARBA00022692"/>
    </source>
</evidence>
<evidence type="ECO:0000256" key="8">
    <source>
        <dbReference type="SAM" id="Phobius"/>
    </source>
</evidence>
<evidence type="ECO:0000256" key="1">
    <source>
        <dbReference type="ARBA" id="ARBA00004429"/>
    </source>
</evidence>
<feature type="domain" description="Type II secretion system protein GspF" evidence="9">
    <location>
        <begin position="70"/>
        <end position="191"/>
    </location>
</feature>
<dbReference type="PRINTS" id="PR00812">
    <property type="entry name" value="BCTERIALGSPF"/>
</dbReference>
<dbReference type="Gene3D" id="1.20.81.30">
    <property type="entry name" value="Type II secretion system (T2SS), domain F"/>
    <property type="match status" value="2"/>
</dbReference>
<comment type="subcellular location">
    <subcellularLocation>
        <location evidence="1">Cell inner membrane</location>
        <topology evidence="1">Multi-pass membrane protein</topology>
    </subcellularLocation>
</comment>
<dbReference type="InterPro" id="IPR018076">
    <property type="entry name" value="T2SS_GspF_dom"/>
</dbReference>
<dbReference type="AlphaFoldDB" id="A0A6I3SKG0"/>
<organism evidence="10 11">
    <name type="scientific">Heliobacterium mobile</name>
    <name type="common">Heliobacillus mobilis</name>
    <dbReference type="NCBI Taxonomy" id="28064"/>
    <lineage>
        <taxon>Bacteria</taxon>
        <taxon>Bacillati</taxon>
        <taxon>Bacillota</taxon>
        <taxon>Clostridia</taxon>
        <taxon>Eubacteriales</taxon>
        <taxon>Heliobacteriaceae</taxon>
        <taxon>Heliobacterium</taxon>
    </lineage>
</organism>
<accession>A0A6I3SKG0</accession>
<keyword evidence="7 8" id="KW-0472">Membrane</keyword>
<dbReference type="PANTHER" id="PTHR30012:SF0">
    <property type="entry name" value="TYPE II SECRETION SYSTEM PROTEIN F-RELATED"/>
    <property type="match status" value="1"/>
</dbReference>
<comment type="caution">
    <text evidence="10">The sequence shown here is derived from an EMBL/GenBank/DDBJ whole genome shotgun (WGS) entry which is preliminary data.</text>
</comment>
<keyword evidence="5 8" id="KW-0812">Transmembrane</keyword>
<dbReference type="OrthoDB" id="9805682at2"/>
<evidence type="ECO:0000256" key="4">
    <source>
        <dbReference type="ARBA" id="ARBA00022519"/>
    </source>
</evidence>
<feature type="transmembrane region" description="Helical" evidence="8">
    <location>
        <begin position="168"/>
        <end position="193"/>
    </location>
</feature>
<keyword evidence="6 8" id="KW-1133">Transmembrane helix</keyword>
<evidence type="ECO:0000313" key="10">
    <source>
        <dbReference type="EMBL" id="MTV49389.1"/>
    </source>
</evidence>
<evidence type="ECO:0000259" key="9">
    <source>
        <dbReference type="Pfam" id="PF00482"/>
    </source>
</evidence>
<proteinExistence type="inferred from homology"/>
<evidence type="ECO:0000256" key="6">
    <source>
        <dbReference type="ARBA" id="ARBA00022989"/>
    </source>
</evidence>
<dbReference type="FunFam" id="1.20.81.30:FF:000001">
    <property type="entry name" value="Type II secretion system protein F"/>
    <property type="match status" value="2"/>
</dbReference>
<dbReference type="InterPro" id="IPR003004">
    <property type="entry name" value="GspF/PilC"/>
</dbReference>
<keyword evidence="11" id="KW-1185">Reference proteome</keyword>